<keyword evidence="3" id="KW-1185">Reference proteome</keyword>
<organism evidence="2 3">
    <name type="scientific">Chloroherpeton thalassium (strain ATCC 35110 / GB-78)</name>
    <dbReference type="NCBI Taxonomy" id="517418"/>
    <lineage>
        <taxon>Bacteria</taxon>
        <taxon>Pseudomonadati</taxon>
        <taxon>Chlorobiota</taxon>
        <taxon>Chlorobiia</taxon>
        <taxon>Chlorobiales</taxon>
        <taxon>Chloroherpetonaceae</taxon>
        <taxon>Chloroherpeton</taxon>
    </lineage>
</organism>
<dbReference type="SUPFAM" id="SSF54909">
    <property type="entry name" value="Dimeric alpha+beta barrel"/>
    <property type="match status" value="1"/>
</dbReference>
<dbReference type="PANTHER" id="PTHR37832">
    <property type="entry name" value="BLL2683 PROTEIN"/>
    <property type="match status" value="1"/>
</dbReference>
<dbReference type="PROSITE" id="PS51502">
    <property type="entry name" value="S_R_A_B_BARREL"/>
    <property type="match status" value="1"/>
</dbReference>
<accession>B3QZ80</accession>
<dbReference type="OrthoDB" id="9808130at2"/>
<dbReference type="InterPro" id="IPR011008">
    <property type="entry name" value="Dimeric_a/b-barrel"/>
</dbReference>
<dbReference type="STRING" id="517418.Ctha_1310"/>
<name>B3QZ80_CHLT3</name>
<proteinExistence type="predicted"/>
<dbReference type="PANTHER" id="PTHR37832:SF1">
    <property type="entry name" value="STRESS-RESPONSE A_B BARREL DOMAIN-CONTAINING PROTEIN"/>
    <property type="match status" value="1"/>
</dbReference>
<dbReference type="SMART" id="SM00886">
    <property type="entry name" value="Dabb"/>
    <property type="match status" value="1"/>
</dbReference>
<dbReference type="AlphaFoldDB" id="B3QZ80"/>
<dbReference type="KEGG" id="cts:Ctha_1310"/>
<sequence length="100" mass="11419">MVKHLVFWRLHETAEGKSKDENAQKIKVLIESLKSVIPEIRSVEVGLNFTESAAAFDVALYSEFETKDALNVYQQHPEHVKVAGFIKNVTIERCVVDYEI</sequence>
<dbReference type="Pfam" id="PF07876">
    <property type="entry name" value="Dabb"/>
    <property type="match status" value="1"/>
</dbReference>
<protein>
    <submittedName>
        <fullName evidence="2">Stress responsive alpha-beta barrel domain protein</fullName>
    </submittedName>
</protein>
<reference evidence="2 3" key="1">
    <citation type="submission" date="2008-06" db="EMBL/GenBank/DDBJ databases">
        <title>Complete sequence of Chloroherpeton thalassium ATCC 35110.</title>
        <authorList>
            <consortium name="US DOE Joint Genome Institute"/>
            <person name="Lucas S."/>
            <person name="Copeland A."/>
            <person name="Lapidus A."/>
            <person name="Glavina del Rio T."/>
            <person name="Dalin E."/>
            <person name="Tice H."/>
            <person name="Bruce D."/>
            <person name="Goodwin L."/>
            <person name="Pitluck S."/>
            <person name="Schmutz J."/>
            <person name="Larimer F."/>
            <person name="Land M."/>
            <person name="Hauser L."/>
            <person name="Kyrpides N."/>
            <person name="Mikhailova N."/>
            <person name="Liu Z."/>
            <person name="Li T."/>
            <person name="Zhao F."/>
            <person name="Overmann J."/>
            <person name="Bryant D.A."/>
            <person name="Richardson P."/>
        </authorList>
    </citation>
    <scope>NUCLEOTIDE SEQUENCE [LARGE SCALE GENOMIC DNA]</scope>
    <source>
        <strain evidence="3">ATCC 35110 / GB-78</strain>
    </source>
</reference>
<dbReference type="InterPro" id="IPR013097">
    <property type="entry name" value="Dabb"/>
</dbReference>
<dbReference type="eggNOG" id="COG4627">
    <property type="taxonomic scope" value="Bacteria"/>
</dbReference>
<evidence type="ECO:0000313" key="2">
    <source>
        <dbReference type="EMBL" id="ACF13773.1"/>
    </source>
</evidence>
<gene>
    <name evidence="2" type="ordered locus">Ctha_1310</name>
</gene>
<evidence type="ECO:0000313" key="3">
    <source>
        <dbReference type="Proteomes" id="UP000001208"/>
    </source>
</evidence>
<dbReference type="EMBL" id="CP001100">
    <property type="protein sequence ID" value="ACF13773.1"/>
    <property type="molecule type" value="Genomic_DNA"/>
</dbReference>
<feature type="domain" description="Stress-response A/B barrel" evidence="1">
    <location>
        <begin position="2"/>
        <end position="98"/>
    </location>
</feature>
<dbReference type="RefSeq" id="WP_012499857.1">
    <property type="nucleotide sequence ID" value="NC_011026.1"/>
</dbReference>
<evidence type="ECO:0000259" key="1">
    <source>
        <dbReference type="PROSITE" id="PS51502"/>
    </source>
</evidence>
<dbReference type="HOGENOM" id="CLU_080664_3_0_10"/>
<dbReference type="Proteomes" id="UP000001208">
    <property type="component" value="Chromosome"/>
</dbReference>
<dbReference type="Gene3D" id="3.30.70.100">
    <property type="match status" value="1"/>
</dbReference>